<dbReference type="InterPro" id="IPR050553">
    <property type="entry name" value="Thioredoxin_ResA/DsbE_sf"/>
</dbReference>
<dbReference type="PANTHER" id="PTHR42852:SF6">
    <property type="entry name" value="THIOL:DISULFIDE INTERCHANGE PROTEIN DSBE"/>
    <property type="match status" value="1"/>
</dbReference>
<accession>A0A0E2APV7</accession>
<dbReference type="InterPro" id="IPR036249">
    <property type="entry name" value="Thioredoxin-like_sf"/>
</dbReference>
<evidence type="ECO:0000256" key="4">
    <source>
        <dbReference type="ARBA" id="ARBA00023284"/>
    </source>
</evidence>
<dbReference type="PATRIC" id="fig|997883.3.peg.3029"/>
<evidence type="ECO:0000256" key="2">
    <source>
        <dbReference type="ARBA" id="ARBA00022748"/>
    </source>
</evidence>
<dbReference type="GO" id="GO:0017004">
    <property type="term" value="P:cytochrome complex assembly"/>
    <property type="evidence" value="ECO:0007669"/>
    <property type="project" value="UniProtKB-KW"/>
</dbReference>
<dbReference type="HOGENOM" id="CLU_042529_1_0_10"/>
<keyword evidence="2" id="KW-0201">Cytochrome c-type biogenesis</keyword>
<keyword evidence="3" id="KW-1015">Disulfide bond</keyword>
<dbReference type="GO" id="GO:0016491">
    <property type="term" value="F:oxidoreductase activity"/>
    <property type="evidence" value="ECO:0007669"/>
    <property type="project" value="InterPro"/>
</dbReference>
<dbReference type="Pfam" id="PF00578">
    <property type="entry name" value="AhpC-TSA"/>
    <property type="match status" value="1"/>
</dbReference>
<dbReference type="InterPro" id="IPR013766">
    <property type="entry name" value="Thioredoxin_domain"/>
</dbReference>
<comment type="caution">
    <text evidence="6">The sequence shown here is derived from an EMBL/GenBank/DDBJ whole genome shotgun (WGS) entry which is preliminary data.</text>
</comment>
<dbReference type="SUPFAM" id="SSF52833">
    <property type="entry name" value="Thioredoxin-like"/>
    <property type="match status" value="1"/>
</dbReference>
<keyword evidence="4" id="KW-0676">Redox-active center</keyword>
<dbReference type="InterPro" id="IPR017937">
    <property type="entry name" value="Thioredoxin_CS"/>
</dbReference>
<evidence type="ECO:0000313" key="6">
    <source>
        <dbReference type="EMBL" id="EIY94737.1"/>
    </source>
</evidence>
<dbReference type="PROSITE" id="PS00194">
    <property type="entry name" value="THIOREDOXIN_1"/>
    <property type="match status" value="1"/>
</dbReference>
<dbReference type="Gene3D" id="3.40.30.10">
    <property type="entry name" value="Glutaredoxin"/>
    <property type="match status" value="1"/>
</dbReference>
<evidence type="ECO:0000259" key="5">
    <source>
        <dbReference type="PROSITE" id="PS51352"/>
    </source>
</evidence>
<dbReference type="GO" id="GO:0030313">
    <property type="term" value="C:cell envelope"/>
    <property type="evidence" value="ECO:0007669"/>
    <property type="project" value="UniProtKB-SubCell"/>
</dbReference>
<dbReference type="EMBL" id="AGXN01000015">
    <property type="protein sequence ID" value="EIY94737.1"/>
    <property type="molecule type" value="Genomic_DNA"/>
</dbReference>
<protein>
    <recommendedName>
        <fullName evidence="5">Thioredoxin domain-containing protein</fullName>
    </recommendedName>
</protein>
<dbReference type="InterPro" id="IPR025380">
    <property type="entry name" value="DUF4369"/>
</dbReference>
<comment type="subcellular location">
    <subcellularLocation>
        <location evidence="1">Cell envelope</location>
    </subcellularLocation>
</comment>
<reference evidence="6 7" key="1">
    <citation type="submission" date="2012-02" db="EMBL/GenBank/DDBJ databases">
        <title>The Genome Sequence of Bacteroides fragilis CL07T12C05.</title>
        <authorList>
            <consortium name="The Broad Institute Genome Sequencing Platform"/>
            <person name="Earl A."/>
            <person name="Ward D."/>
            <person name="Feldgarden M."/>
            <person name="Gevers D."/>
            <person name="Zitomersky N.L."/>
            <person name="Coyne M.J."/>
            <person name="Comstock L.E."/>
            <person name="Young S.K."/>
            <person name="Zeng Q."/>
            <person name="Gargeya S."/>
            <person name="Fitzgerald M."/>
            <person name="Haas B."/>
            <person name="Abouelleil A."/>
            <person name="Alvarado L."/>
            <person name="Arachchi H.M."/>
            <person name="Berlin A."/>
            <person name="Chapman S.B."/>
            <person name="Gearin G."/>
            <person name="Goldberg J."/>
            <person name="Griggs A."/>
            <person name="Gujja S."/>
            <person name="Hansen M."/>
            <person name="Heiman D."/>
            <person name="Howarth C."/>
            <person name="Larimer J."/>
            <person name="Lui A."/>
            <person name="MacDonald P.J.P."/>
            <person name="McCowen C."/>
            <person name="Montmayeur A."/>
            <person name="Murphy C."/>
            <person name="Neiman D."/>
            <person name="Pearson M."/>
            <person name="Priest M."/>
            <person name="Roberts A."/>
            <person name="Saif S."/>
            <person name="Shea T."/>
            <person name="Sisk P."/>
            <person name="Stolte C."/>
            <person name="Sykes S."/>
            <person name="Wortman J."/>
            <person name="Nusbaum C."/>
            <person name="Birren B."/>
        </authorList>
    </citation>
    <scope>NUCLEOTIDE SEQUENCE [LARGE SCALE GENOMIC DNA]</scope>
    <source>
        <strain evidence="6 7">CL07T12C05</strain>
    </source>
</reference>
<dbReference type="PANTHER" id="PTHR42852">
    <property type="entry name" value="THIOL:DISULFIDE INTERCHANGE PROTEIN DSBE"/>
    <property type="match status" value="1"/>
</dbReference>
<dbReference type="GO" id="GO:0016209">
    <property type="term" value="F:antioxidant activity"/>
    <property type="evidence" value="ECO:0007669"/>
    <property type="project" value="InterPro"/>
</dbReference>
<evidence type="ECO:0000256" key="3">
    <source>
        <dbReference type="ARBA" id="ARBA00023157"/>
    </source>
</evidence>
<name>A0A0E2APV7_BACFG</name>
<evidence type="ECO:0000256" key="1">
    <source>
        <dbReference type="ARBA" id="ARBA00004196"/>
    </source>
</evidence>
<feature type="domain" description="Thioredoxin" evidence="5">
    <location>
        <begin position="238"/>
        <end position="379"/>
    </location>
</feature>
<dbReference type="Pfam" id="PF14289">
    <property type="entry name" value="DUF4369"/>
    <property type="match status" value="1"/>
</dbReference>
<dbReference type="PROSITE" id="PS51257">
    <property type="entry name" value="PROKAR_LIPOPROTEIN"/>
    <property type="match status" value="1"/>
</dbReference>
<organism evidence="6 7">
    <name type="scientific">Bacteroides fragilis CL07T12C05</name>
    <dbReference type="NCBI Taxonomy" id="997883"/>
    <lineage>
        <taxon>Bacteria</taxon>
        <taxon>Pseudomonadati</taxon>
        <taxon>Bacteroidota</taxon>
        <taxon>Bacteroidia</taxon>
        <taxon>Bacteroidales</taxon>
        <taxon>Bacteroidaceae</taxon>
        <taxon>Bacteroides</taxon>
    </lineage>
</organism>
<dbReference type="CDD" id="cd02966">
    <property type="entry name" value="TlpA_like_family"/>
    <property type="match status" value="1"/>
</dbReference>
<dbReference type="PROSITE" id="PS51352">
    <property type="entry name" value="THIOREDOXIN_2"/>
    <property type="match status" value="1"/>
</dbReference>
<gene>
    <name evidence="6" type="ORF">HMPREF1056_02914</name>
</gene>
<evidence type="ECO:0000313" key="7">
    <source>
        <dbReference type="Proteomes" id="UP000003879"/>
    </source>
</evidence>
<dbReference type="InterPro" id="IPR000866">
    <property type="entry name" value="AhpC/TSA"/>
</dbReference>
<proteinExistence type="predicted"/>
<dbReference type="Proteomes" id="UP000003879">
    <property type="component" value="Unassembled WGS sequence"/>
</dbReference>
<dbReference type="AlphaFoldDB" id="A0A0E2APV7"/>
<sequence>MHKYLFTKHTKAMKKLTYLAVAAVALGVASCNTNKPGYVITGTVEGAADGDTVFIQERVNRQFNKLDTAIIANGTFTFEGAQDSVVNRYITYSKDGDGVYVDFFLENGKIKVNLSKDDKSATGTPNNDAYQEIRNKINAIDQKQAAIYQAMGDSTLTDDQKMAKQKEFSELEEAYSQAIKEGVQKNITNPVGIMLFKQSFYENSTEDNDALLKQIPANYQNDETIVKIKDITEKQKATAAGQKFIDFEMLTPDGKPVKLSDYVGKGKVVLVDFWASWCGPCRREMPNIVEAYAKYKGKNFEIVGVSLDQDADKWKDAIKKLNITWPQMSDLKGWQNEGAQLYAVNSIPHTMLVDADGTILARGLHGEKLQTKLEEVLNK</sequence>